<name>A0A5B7JPQ2_PORTR</name>
<dbReference type="EMBL" id="VSRR010112498">
    <property type="protein sequence ID" value="MPC98052.1"/>
    <property type="molecule type" value="Genomic_DNA"/>
</dbReference>
<gene>
    <name evidence="2" type="ORF">E2C01_093402</name>
</gene>
<accession>A0A5B7JPQ2</accession>
<protein>
    <submittedName>
        <fullName evidence="2">Uncharacterized protein</fullName>
    </submittedName>
</protein>
<organism evidence="2 3">
    <name type="scientific">Portunus trituberculatus</name>
    <name type="common">Swimming crab</name>
    <name type="synonym">Neptunus trituberculatus</name>
    <dbReference type="NCBI Taxonomy" id="210409"/>
    <lineage>
        <taxon>Eukaryota</taxon>
        <taxon>Metazoa</taxon>
        <taxon>Ecdysozoa</taxon>
        <taxon>Arthropoda</taxon>
        <taxon>Crustacea</taxon>
        <taxon>Multicrustacea</taxon>
        <taxon>Malacostraca</taxon>
        <taxon>Eumalacostraca</taxon>
        <taxon>Eucarida</taxon>
        <taxon>Decapoda</taxon>
        <taxon>Pleocyemata</taxon>
        <taxon>Brachyura</taxon>
        <taxon>Eubrachyura</taxon>
        <taxon>Portunoidea</taxon>
        <taxon>Portunidae</taxon>
        <taxon>Portuninae</taxon>
        <taxon>Portunus</taxon>
    </lineage>
</organism>
<evidence type="ECO:0000256" key="1">
    <source>
        <dbReference type="SAM" id="MobiDB-lite"/>
    </source>
</evidence>
<reference evidence="2 3" key="1">
    <citation type="submission" date="2019-05" db="EMBL/GenBank/DDBJ databases">
        <title>Another draft genome of Portunus trituberculatus and its Hox gene families provides insights of decapod evolution.</title>
        <authorList>
            <person name="Jeong J.-H."/>
            <person name="Song I."/>
            <person name="Kim S."/>
            <person name="Choi T."/>
            <person name="Kim D."/>
            <person name="Ryu S."/>
            <person name="Kim W."/>
        </authorList>
    </citation>
    <scope>NUCLEOTIDE SEQUENCE [LARGE SCALE GENOMIC DNA]</scope>
    <source>
        <tissue evidence="2">Muscle</tissue>
    </source>
</reference>
<evidence type="ECO:0000313" key="2">
    <source>
        <dbReference type="EMBL" id="MPC98052.1"/>
    </source>
</evidence>
<evidence type="ECO:0000313" key="3">
    <source>
        <dbReference type="Proteomes" id="UP000324222"/>
    </source>
</evidence>
<feature type="region of interest" description="Disordered" evidence="1">
    <location>
        <begin position="45"/>
        <end position="96"/>
    </location>
</feature>
<keyword evidence="3" id="KW-1185">Reference proteome</keyword>
<sequence>MGRGTGGDWGGMADGRGLRGCEAEGRRGGSVGVSVPFWRTLPEAPLPYGPAQRPAPSIPPRPEPRTHAHRSTSMPASPAGLTPTTVPGGATQLSISRSRARGKWFEPLKLSNATSILTTFHCHVAVTTSGGGSGMGVVTWRGAAPAPVGVDSCPSPPRPVPSSPSLLDNTRHSKQHTTQR</sequence>
<comment type="caution">
    <text evidence="2">The sequence shown here is derived from an EMBL/GenBank/DDBJ whole genome shotgun (WGS) entry which is preliminary data.</text>
</comment>
<dbReference type="Proteomes" id="UP000324222">
    <property type="component" value="Unassembled WGS sequence"/>
</dbReference>
<feature type="region of interest" description="Disordered" evidence="1">
    <location>
        <begin position="145"/>
        <end position="180"/>
    </location>
</feature>
<dbReference type="AlphaFoldDB" id="A0A5B7JPQ2"/>
<proteinExistence type="predicted"/>